<evidence type="ECO:0000313" key="2">
    <source>
        <dbReference type="Proteomes" id="UP000622475"/>
    </source>
</evidence>
<keyword evidence="2" id="KW-1185">Reference proteome</keyword>
<accession>A0A929L0P6</accession>
<protein>
    <submittedName>
        <fullName evidence="1">Uncharacterized protein</fullName>
    </submittedName>
</protein>
<dbReference type="RefSeq" id="WP_194113334.1">
    <property type="nucleotide sequence ID" value="NZ_JADFFL010000009.1"/>
</dbReference>
<reference evidence="1" key="1">
    <citation type="submission" date="2020-10" db="EMBL/GenBank/DDBJ databases">
        <title>Mucilaginibacter mali sp. nov., isolated from rhizosphere soil of apple orchard.</title>
        <authorList>
            <person name="Lee J.-S."/>
            <person name="Kim H.S."/>
            <person name="Kim J.-S."/>
        </authorList>
    </citation>
    <scope>NUCLEOTIDE SEQUENCE</scope>
    <source>
        <strain evidence="1">KCTC 22746</strain>
    </source>
</reference>
<dbReference type="AlphaFoldDB" id="A0A929L0P6"/>
<name>A0A929L0P6_9SPHI</name>
<organism evidence="1 2">
    <name type="scientific">Mucilaginibacter myungsuensis</name>
    <dbReference type="NCBI Taxonomy" id="649104"/>
    <lineage>
        <taxon>Bacteria</taxon>
        <taxon>Pseudomonadati</taxon>
        <taxon>Bacteroidota</taxon>
        <taxon>Sphingobacteriia</taxon>
        <taxon>Sphingobacteriales</taxon>
        <taxon>Sphingobacteriaceae</taxon>
        <taxon>Mucilaginibacter</taxon>
    </lineage>
</organism>
<gene>
    <name evidence="1" type="ORF">IRJ16_19570</name>
</gene>
<proteinExistence type="predicted"/>
<sequence>MSAQTGNSIVSPALNNKAITIFQQSVGDQSLLYNGPGYFFLRPELKTNPCLDDAKVLSPGSVVYYGYAYNNIPLMLDIERDLVITTWNDDESLMSLHSQKLSEFKLQGRHFIRIEADPANTTTPAVGFYDVLHNGKVQLLAKRSKILHIMDVQKGPDDRYEYKVSYYLKKGGKYLSVSGRVDLISTLGDHEDELKKHLKTIRSDFAEADMAKLASYYDTLTN</sequence>
<dbReference type="Proteomes" id="UP000622475">
    <property type="component" value="Unassembled WGS sequence"/>
</dbReference>
<dbReference type="EMBL" id="JADFFL010000009">
    <property type="protein sequence ID" value="MBE9664090.1"/>
    <property type="molecule type" value="Genomic_DNA"/>
</dbReference>
<comment type="caution">
    <text evidence="1">The sequence shown here is derived from an EMBL/GenBank/DDBJ whole genome shotgun (WGS) entry which is preliminary data.</text>
</comment>
<evidence type="ECO:0000313" key="1">
    <source>
        <dbReference type="EMBL" id="MBE9664090.1"/>
    </source>
</evidence>